<organism evidence="3 4">
    <name type="scientific">Planotetraspora phitsanulokensis</name>
    <dbReference type="NCBI Taxonomy" id="575192"/>
    <lineage>
        <taxon>Bacteria</taxon>
        <taxon>Bacillati</taxon>
        <taxon>Actinomycetota</taxon>
        <taxon>Actinomycetes</taxon>
        <taxon>Streptosporangiales</taxon>
        <taxon>Streptosporangiaceae</taxon>
        <taxon>Planotetraspora</taxon>
    </lineage>
</organism>
<dbReference type="Proteomes" id="UP000622547">
    <property type="component" value="Unassembled WGS sequence"/>
</dbReference>
<evidence type="ECO:0000256" key="2">
    <source>
        <dbReference type="SAM" id="SignalP"/>
    </source>
</evidence>
<evidence type="ECO:0000256" key="1">
    <source>
        <dbReference type="SAM" id="MobiDB-lite"/>
    </source>
</evidence>
<keyword evidence="2" id="KW-0732">Signal</keyword>
<keyword evidence="4" id="KW-1185">Reference proteome</keyword>
<evidence type="ECO:0000313" key="3">
    <source>
        <dbReference type="EMBL" id="GII37823.1"/>
    </source>
</evidence>
<feature type="chain" id="PRO_5035266952" evidence="2">
    <location>
        <begin position="35"/>
        <end position="127"/>
    </location>
</feature>
<evidence type="ECO:0000313" key="4">
    <source>
        <dbReference type="Proteomes" id="UP000622547"/>
    </source>
</evidence>
<name>A0A8J3U3B1_9ACTN</name>
<comment type="caution">
    <text evidence="3">The sequence shown here is derived from an EMBL/GenBank/DDBJ whole genome shotgun (WGS) entry which is preliminary data.</text>
</comment>
<feature type="compositionally biased region" description="Gly residues" evidence="1">
    <location>
        <begin position="40"/>
        <end position="49"/>
    </location>
</feature>
<proteinExistence type="predicted"/>
<dbReference type="EMBL" id="BOOP01000010">
    <property type="protein sequence ID" value="GII37823.1"/>
    <property type="molecule type" value="Genomic_DNA"/>
</dbReference>
<feature type="signal peptide" evidence="2">
    <location>
        <begin position="1"/>
        <end position="34"/>
    </location>
</feature>
<sequence>MNPLARAGLTRRRMALLPAVIALGTIVMASPAVATSAGEGPSGTGGRNTGAGSQKDKNKLGAQGNESQNKTHHNQRSMSFVRLKHSPVFQRGTQLLNSNSGVTAVQSASCKWKNNCHITQNYWVGHW</sequence>
<dbReference type="AlphaFoldDB" id="A0A8J3U3B1"/>
<gene>
    <name evidence="3" type="ORF">Pph01_28260</name>
</gene>
<feature type="region of interest" description="Disordered" evidence="1">
    <location>
        <begin position="34"/>
        <end position="77"/>
    </location>
</feature>
<reference evidence="3 4" key="1">
    <citation type="submission" date="2021-01" db="EMBL/GenBank/DDBJ databases">
        <title>Whole genome shotgun sequence of Planotetraspora phitsanulokensis NBRC 104273.</title>
        <authorList>
            <person name="Komaki H."/>
            <person name="Tamura T."/>
        </authorList>
    </citation>
    <scope>NUCLEOTIDE SEQUENCE [LARGE SCALE GENOMIC DNA]</scope>
    <source>
        <strain evidence="3 4">NBRC 104273</strain>
    </source>
</reference>
<accession>A0A8J3U3B1</accession>
<protein>
    <submittedName>
        <fullName evidence="3">Uncharacterized protein</fullName>
    </submittedName>
</protein>